<dbReference type="AlphaFoldDB" id="A0A2P5ECI5"/>
<gene>
    <name evidence="3" type="ORF">TorRG33x02_209420</name>
</gene>
<keyword evidence="2" id="KW-0472">Membrane</keyword>
<keyword evidence="2" id="KW-0812">Transmembrane</keyword>
<accession>A0A2P5ECI5</accession>
<keyword evidence="2" id="KW-1133">Transmembrane helix</keyword>
<evidence type="ECO:0000313" key="4">
    <source>
        <dbReference type="Proteomes" id="UP000237000"/>
    </source>
</evidence>
<feature type="transmembrane region" description="Helical" evidence="2">
    <location>
        <begin position="156"/>
        <end position="177"/>
    </location>
</feature>
<feature type="region of interest" description="Disordered" evidence="1">
    <location>
        <begin position="87"/>
        <end position="112"/>
    </location>
</feature>
<dbReference type="EMBL" id="JXTC01000181">
    <property type="protein sequence ID" value="PON83238.1"/>
    <property type="molecule type" value="Genomic_DNA"/>
</dbReference>
<name>A0A2P5ECI5_TREOI</name>
<dbReference type="Proteomes" id="UP000237000">
    <property type="component" value="Unassembled WGS sequence"/>
</dbReference>
<dbReference type="OrthoDB" id="10547626at2759"/>
<evidence type="ECO:0000256" key="1">
    <source>
        <dbReference type="SAM" id="MobiDB-lite"/>
    </source>
</evidence>
<protein>
    <submittedName>
        <fullName evidence="3">Uncharacterized protein</fullName>
    </submittedName>
</protein>
<keyword evidence="4" id="KW-1185">Reference proteome</keyword>
<reference evidence="4" key="1">
    <citation type="submission" date="2016-06" db="EMBL/GenBank/DDBJ databases">
        <title>Parallel loss of symbiosis genes in relatives of nitrogen-fixing non-legume Parasponia.</title>
        <authorList>
            <person name="Van Velzen R."/>
            <person name="Holmer R."/>
            <person name="Bu F."/>
            <person name="Rutten L."/>
            <person name="Van Zeijl A."/>
            <person name="Liu W."/>
            <person name="Santuari L."/>
            <person name="Cao Q."/>
            <person name="Sharma T."/>
            <person name="Shen D."/>
            <person name="Roswanjaya Y."/>
            <person name="Wardhani T."/>
            <person name="Kalhor M.S."/>
            <person name="Jansen J."/>
            <person name="Van den Hoogen J."/>
            <person name="Gungor B."/>
            <person name="Hartog M."/>
            <person name="Hontelez J."/>
            <person name="Verver J."/>
            <person name="Yang W.-C."/>
            <person name="Schijlen E."/>
            <person name="Repin R."/>
            <person name="Schilthuizen M."/>
            <person name="Schranz E."/>
            <person name="Heidstra R."/>
            <person name="Miyata K."/>
            <person name="Fedorova E."/>
            <person name="Kohlen W."/>
            <person name="Bisseling T."/>
            <person name="Smit S."/>
            <person name="Geurts R."/>
        </authorList>
    </citation>
    <scope>NUCLEOTIDE SEQUENCE [LARGE SCALE GENOMIC DNA]</scope>
    <source>
        <strain evidence="4">cv. RG33-2</strain>
    </source>
</reference>
<dbReference type="InParanoid" id="A0A2P5ECI5"/>
<proteinExistence type="predicted"/>
<sequence length="245" mass="26783">MATKNMAGRLEFVEEKLNGVRDELHRDLKAMKGDLQKLSTLELGMASILDNLTILDKIDHLLDTLEASSTVKNQAKSSVQKLGLDREDVSGPSLTETGILPRDGRAGTPEGHHPFFTATGVLHNVRREELGGSQHLESQLEGSQVGRSVTRIGASLASILVIGLGFSVFRMAMTGFFKKKEGILEGSERRFLVVMLVTAKIGAYTSLRMKILQDSTRIMIMVDTGPDCGAWRCLLSRVQTPTVGF</sequence>
<feature type="compositionally biased region" description="Basic and acidic residues" evidence="1">
    <location>
        <begin position="102"/>
        <end position="112"/>
    </location>
</feature>
<organism evidence="3 4">
    <name type="scientific">Trema orientale</name>
    <name type="common">Charcoal tree</name>
    <name type="synonym">Celtis orientalis</name>
    <dbReference type="NCBI Taxonomy" id="63057"/>
    <lineage>
        <taxon>Eukaryota</taxon>
        <taxon>Viridiplantae</taxon>
        <taxon>Streptophyta</taxon>
        <taxon>Embryophyta</taxon>
        <taxon>Tracheophyta</taxon>
        <taxon>Spermatophyta</taxon>
        <taxon>Magnoliopsida</taxon>
        <taxon>eudicotyledons</taxon>
        <taxon>Gunneridae</taxon>
        <taxon>Pentapetalae</taxon>
        <taxon>rosids</taxon>
        <taxon>fabids</taxon>
        <taxon>Rosales</taxon>
        <taxon>Cannabaceae</taxon>
        <taxon>Trema</taxon>
    </lineage>
</organism>
<comment type="caution">
    <text evidence="3">The sequence shown here is derived from an EMBL/GenBank/DDBJ whole genome shotgun (WGS) entry which is preliminary data.</text>
</comment>
<evidence type="ECO:0000313" key="3">
    <source>
        <dbReference type="EMBL" id="PON83238.1"/>
    </source>
</evidence>
<evidence type="ECO:0000256" key="2">
    <source>
        <dbReference type="SAM" id="Phobius"/>
    </source>
</evidence>